<proteinExistence type="predicted"/>
<dbReference type="GO" id="GO:0004674">
    <property type="term" value="F:protein serine/threonine kinase activity"/>
    <property type="evidence" value="ECO:0007669"/>
    <property type="project" value="UniProtKB-KW"/>
</dbReference>
<feature type="compositionally biased region" description="Low complexity" evidence="5">
    <location>
        <begin position="324"/>
        <end position="370"/>
    </location>
</feature>
<dbReference type="CDD" id="cd14014">
    <property type="entry name" value="STKc_PknB_like"/>
    <property type="match status" value="1"/>
</dbReference>
<evidence type="ECO:0000256" key="5">
    <source>
        <dbReference type="SAM" id="MobiDB-lite"/>
    </source>
</evidence>
<name>A0A4V6P9J2_9ACTN</name>
<keyword evidence="4" id="KW-0067">ATP-binding</keyword>
<evidence type="ECO:0000313" key="7">
    <source>
        <dbReference type="EMBL" id="TDB96205.1"/>
    </source>
</evidence>
<reference evidence="7 8" key="1">
    <citation type="submission" date="2019-02" db="EMBL/GenBank/DDBJ databases">
        <title>Draft genome sequences of novel Actinobacteria.</title>
        <authorList>
            <person name="Sahin N."/>
            <person name="Ay H."/>
            <person name="Saygin H."/>
        </authorList>
    </citation>
    <scope>NUCLEOTIDE SEQUENCE [LARGE SCALE GENOMIC DNA]</scope>
    <source>
        <strain evidence="7 8">KC201</strain>
    </source>
</reference>
<dbReference type="SUPFAM" id="SSF56112">
    <property type="entry name" value="Protein kinase-like (PK-like)"/>
    <property type="match status" value="1"/>
</dbReference>
<feature type="region of interest" description="Disordered" evidence="5">
    <location>
        <begin position="255"/>
        <end position="384"/>
    </location>
</feature>
<evidence type="ECO:0000256" key="2">
    <source>
        <dbReference type="ARBA" id="ARBA00022741"/>
    </source>
</evidence>
<evidence type="ECO:0000256" key="1">
    <source>
        <dbReference type="ARBA" id="ARBA00022679"/>
    </source>
</evidence>
<keyword evidence="3 7" id="KW-0418">Kinase</keyword>
<dbReference type="PROSITE" id="PS50011">
    <property type="entry name" value="PROTEIN_KINASE_DOM"/>
    <property type="match status" value="1"/>
</dbReference>
<evidence type="ECO:0000259" key="6">
    <source>
        <dbReference type="PROSITE" id="PS50011"/>
    </source>
</evidence>
<dbReference type="Gene3D" id="3.30.200.20">
    <property type="entry name" value="Phosphorylase Kinase, domain 1"/>
    <property type="match status" value="1"/>
</dbReference>
<dbReference type="EMBL" id="SMJZ01000297">
    <property type="protein sequence ID" value="TDB96205.1"/>
    <property type="molecule type" value="Genomic_DNA"/>
</dbReference>
<dbReference type="OrthoDB" id="3529351at2"/>
<gene>
    <name evidence="7" type="ORF">E1267_41205</name>
</gene>
<evidence type="ECO:0000256" key="4">
    <source>
        <dbReference type="ARBA" id="ARBA00022840"/>
    </source>
</evidence>
<dbReference type="InterPro" id="IPR000719">
    <property type="entry name" value="Prot_kinase_dom"/>
</dbReference>
<feature type="compositionally biased region" description="Low complexity" evidence="5">
    <location>
        <begin position="301"/>
        <end position="317"/>
    </location>
</feature>
<dbReference type="RefSeq" id="WP_132341351.1">
    <property type="nucleotide sequence ID" value="NZ_SMJZ01000297.1"/>
</dbReference>
<organism evidence="7 8">
    <name type="scientific">Nonomuraea longispora</name>
    <dbReference type="NCBI Taxonomy" id="1848320"/>
    <lineage>
        <taxon>Bacteria</taxon>
        <taxon>Bacillati</taxon>
        <taxon>Actinomycetota</taxon>
        <taxon>Actinomycetes</taxon>
        <taxon>Streptosporangiales</taxon>
        <taxon>Streptosporangiaceae</taxon>
        <taxon>Nonomuraea</taxon>
    </lineage>
</organism>
<feature type="domain" description="Protein kinase" evidence="6">
    <location>
        <begin position="15"/>
        <end position="244"/>
    </location>
</feature>
<feature type="compositionally biased region" description="Basic and acidic residues" evidence="5">
    <location>
        <begin position="1"/>
        <end position="18"/>
    </location>
</feature>
<keyword evidence="1" id="KW-0808">Transferase</keyword>
<accession>A0A4V6P9J2</accession>
<dbReference type="PANTHER" id="PTHR43289">
    <property type="entry name" value="MITOGEN-ACTIVATED PROTEIN KINASE KINASE KINASE 20-RELATED"/>
    <property type="match status" value="1"/>
</dbReference>
<comment type="caution">
    <text evidence="7">The sequence shown here is derived from an EMBL/GenBank/DDBJ whole genome shotgun (WGS) entry which is preliminary data.</text>
</comment>
<feature type="compositionally biased region" description="Pro residues" evidence="5">
    <location>
        <begin position="371"/>
        <end position="384"/>
    </location>
</feature>
<feature type="compositionally biased region" description="Pro residues" evidence="5">
    <location>
        <begin position="255"/>
        <end position="278"/>
    </location>
</feature>
<keyword evidence="8" id="KW-1185">Reference proteome</keyword>
<feature type="region of interest" description="Disordered" evidence="5">
    <location>
        <begin position="1"/>
        <end position="25"/>
    </location>
</feature>
<dbReference type="Pfam" id="PF00069">
    <property type="entry name" value="Pkinase"/>
    <property type="match status" value="1"/>
</dbReference>
<keyword evidence="7" id="KW-0723">Serine/threonine-protein kinase</keyword>
<dbReference type="InterPro" id="IPR011009">
    <property type="entry name" value="Kinase-like_dom_sf"/>
</dbReference>
<evidence type="ECO:0000313" key="8">
    <source>
        <dbReference type="Proteomes" id="UP000295157"/>
    </source>
</evidence>
<feature type="non-terminal residue" evidence="7">
    <location>
        <position position="384"/>
    </location>
</feature>
<keyword evidence="2" id="KW-0547">Nucleotide-binding</keyword>
<evidence type="ECO:0000256" key="3">
    <source>
        <dbReference type="ARBA" id="ARBA00022777"/>
    </source>
</evidence>
<dbReference type="PANTHER" id="PTHR43289:SF34">
    <property type="entry name" value="SERINE_THREONINE-PROTEIN KINASE YBDM-RELATED"/>
    <property type="match status" value="1"/>
</dbReference>
<protein>
    <submittedName>
        <fullName evidence="7">Serine/threonine protein kinase</fullName>
    </submittedName>
</protein>
<dbReference type="GO" id="GO:0005524">
    <property type="term" value="F:ATP binding"/>
    <property type="evidence" value="ECO:0007669"/>
    <property type="project" value="UniProtKB-KW"/>
</dbReference>
<dbReference type="Gene3D" id="1.10.510.10">
    <property type="entry name" value="Transferase(Phosphotransferase) domain 1"/>
    <property type="match status" value="1"/>
</dbReference>
<sequence>MAEKDSPQPERIGSHEIVGKVGTGPRGVVHLGRKSDDSDHVAVKTLTVGPADDPGFVARLKSVARLSNSNIARTIDAGVHEGRLYVVRAHAEGRSLAQTVAEDGPLTGDALERVAVGMLTALTAVHLAGFAHRGLTPSNVILTGEALRVTDIEIGDPAGEIGYRAPEQINGLQYGPYADVFSWASTVVFAATGSAPFGHEAQAVLNGAPEVGDLPEPLRQVVLAALTKDPGARPTTSTAMLRLLGDANAPMPAPPIEGVPVPPPAPVAGPPAQDPPGIQPIQLSIEGVRKPMGGPMPVNLGPVQHGPVPPGGMQQGPLGPGPAQGPQGPAQPGQAGPGPAEHGPVQHGPVQHGQVQHGQVQHGQVQHPPQGHVPPPAPPAWGPP</sequence>
<dbReference type="AlphaFoldDB" id="A0A4V6P9J2"/>
<dbReference type="Proteomes" id="UP000295157">
    <property type="component" value="Unassembled WGS sequence"/>
</dbReference>